<evidence type="ECO:0000256" key="2">
    <source>
        <dbReference type="SAM" id="SignalP"/>
    </source>
</evidence>
<comment type="caution">
    <text evidence="4">The sequence shown here is derived from an EMBL/GenBank/DDBJ whole genome shotgun (WGS) entry which is preliminary data.</text>
</comment>
<evidence type="ECO:0000313" key="5">
    <source>
        <dbReference type="Proteomes" id="UP001175000"/>
    </source>
</evidence>
<sequence>MFTTILHALATSALFGSSAGHPHTNGRRGRIPRDVEEPCKVLRDTVVKWLTDNFVSPKDLTELERQVLPPVPAVPVKPSLALACSKSIPLDKDKALAHLSYLKPFWEWQSTLDYERNPPRGYLSEGVDLARGLDEIAAKLRADGYANGFEFLTDLQELQSRVRDAHFSSRNQLFDLWTTKLGKEFVSISQDGQAVPQIFLHDDTKHLNEGYTPSPVATIDGAPAFLFFQNMSVRVSGTHDPDARFNALFPSISRAANIFNPGPELFGYGMKDTSNIVFRNGSSVTFENVALVGANLTSISSGADLHRDFVLGDGKGPDPFTKANYKIAGFRYAADYSKGGFPVPVARTIGGDAAWFLPETPGLKDSAVLAINSFGASVDIDNTTRPNVVPTIREVLESLKVGAQAAGRTKLLIDLQGNGGGQLTSLATACDGLFPPGPANTIFPAQSQTRVHPQLTWLLTTPGLGTPARPLAWTFGSYNQVNGTPFPDAQTFLGPVTTPFGNLTVPANYDPRGFGPPSGVPQPPPFAPENIIILTDGECASACAYFVEVLTHTHGVRTVALGGRPLLKPMQAVGRTKGGQAGNFGNFPDVDRSTAPPGVDVVPAGDPPLRLRGTAGTAGRPGRWGGSIRFNLANLATLGDAPDAIPLQFRYEAANCKVFWTWEMVRDIKAIWERVVDVAWGGARCVEGSTTGEGARIGKEAPGYDEGVEDQAKLGPGPGSL</sequence>
<dbReference type="EMBL" id="JAULSU010000004">
    <property type="protein sequence ID" value="KAK0620102.1"/>
    <property type="molecule type" value="Genomic_DNA"/>
</dbReference>
<feature type="signal peptide" evidence="2">
    <location>
        <begin position="1"/>
        <end position="20"/>
    </location>
</feature>
<feature type="chain" id="PRO_5041358622" description="CPAF-like PDZ domain-containing protein" evidence="2">
    <location>
        <begin position="21"/>
        <end position="721"/>
    </location>
</feature>
<name>A0AA39WR79_9PEZI</name>
<dbReference type="Pfam" id="PF23658">
    <property type="entry name" value="PDZ_CPAF_rel"/>
    <property type="match status" value="1"/>
</dbReference>
<dbReference type="InterPro" id="IPR029045">
    <property type="entry name" value="ClpP/crotonase-like_dom_sf"/>
</dbReference>
<keyword evidence="2" id="KW-0732">Signal</keyword>
<dbReference type="SUPFAM" id="SSF52096">
    <property type="entry name" value="ClpP/crotonase"/>
    <property type="match status" value="1"/>
</dbReference>
<dbReference type="InterPro" id="IPR052766">
    <property type="entry name" value="S41A_metabolite_peptidase"/>
</dbReference>
<dbReference type="InterPro" id="IPR056186">
    <property type="entry name" value="PDZ_CPAF-rel"/>
</dbReference>
<proteinExistence type="predicted"/>
<accession>A0AA39WR79</accession>
<dbReference type="PANTHER" id="PTHR37049:SF4">
    <property type="entry name" value="RHODANESE DOMAIN-CONTAINING PROTEIN"/>
    <property type="match status" value="1"/>
</dbReference>
<evidence type="ECO:0000259" key="3">
    <source>
        <dbReference type="Pfam" id="PF23658"/>
    </source>
</evidence>
<keyword evidence="5" id="KW-1185">Reference proteome</keyword>
<feature type="domain" description="CPAF-like PDZ" evidence="3">
    <location>
        <begin position="184"/>
        <end position="296"/>
    </location>
</feature>
<dbReference type="AlphaFoldDB" id="A0AA39WR79"/>
<dbReference type="Gene3D" id="3.90.226.10">
    <property type="entry name" value="2-enoyl-CoA Hydratase, Chain A, domain 1"/>
    <property type="match status" value="1"/>
</dbReference>
<dbReference type="Proteomes" id="UP001175000">
    <property type="component" value="Unassembled WGS sequence"/>
</dbReference>
<reference evidence="4" key="1">
    <citation type="submission" date="2023-06" db="EMBL/GenBank/DDBJ databases">
        <title>Genome-scale phylogeny and comparative genomics of the fungal order Sordariales.</title>
        <authorList>
            <consortium name="Lawrence Berkeley National Laboratory"/>
            <person name="Hensen N."/>
            <person name="Bonometti L."/>
            <person name="Westerberg I."/>
            <person name="Brannstrom I.O."/>
            <person name="Guillou S."/>
            <person name="Cros-Aarteil S."/>
            <person name="Calhoun S."/>
            <person name="Haridas S."/>
            <person name="Kuo A."/>
            <person name="Mondo S."/>
            <person name="Pangilinan J."/>
            <person name="Riley R."/>
            <person name="Labutti K."/>
            <person name="Andreopoulos B."/>
            <person name="Lipzen A."/>
            <person name="Chen C."/>
            <person name="Yanf M."/>
            <person name="Daum C."/>
            <person name="Ng V."/>
            <person name="Clum A."/>
            <person name="Steindorff A."/>
            <person name="Ohm R."/>
            <person name="Martin F."/>
            <person name="Silar P."/>
            <person name="Natvig D."/>
            <person name="Lalanne C."/>
            <person name="Gautier V."/>
            <person name="Ament-Velasquez S.L."/>
            <person name="Kruys A."/>
            <person name="Hutchinson M.I."/>
            <person name="Powell A.J."/>
            <person name="Barry K."/>
            <person name="Miller A.N."/>
            <person name="Grigoriev I.V."/>
            <person name="Debuchy R."/>
            <person name="Gladieux P."/>
            <person name="Thoren M.H."/>
            <person name="Johannesson H."/>
        </authorList>
    </citation>
    <scope>NUCLEOTIDE SEQUENCE</scope>
    <source>
        <strain evidence="4">CBS 606.72</strain>
    </source>
</reference>
<gene>
    <name evidence="4" type="ORF">B0T14DRAFT_224041</name>
</gene>
<evidence type="ECO:0000256" key="1">
    <source>
        <dbReference type="SAM" id="MobiDB-lite"/>
    </source>
</evidence>
<protein>
    <recommendedName>
        <fullName evidence="3">CPAF-like PDZ domain-containing protein</fullName>
    </recommendedName>
</protein>
<feature type="region of interest" description="Disordered" evidence="1">
    <location>
        <begin position="689"/>
        <end position="721"/>
    </location>
</feature>
<dbReference type="PANTHER" id="PTHR37049">
    <property type="entry name" value="PEPTIDASE S41 FAMILY PROTEIN"/>
    <property type="match status" value="1"/>
</dbReference>
<evidence type="ECO:0000313" key="4">
    <source>
        <dbReference type="EMBL" id="KAK0620102.1"/>
    </source>
</evidence>
<organism evidence="4 5">
    <name type="scientific">Immersiella caudata</name>
    <dbReference type="NCBI Taxonomy" id="314043"/>
    <lineage>
        <taxon>Eukaryota</taxon>
        <taxon>Fungi</taxon>
        <taxon>Dikarya</taxon>
        <taxon>Ascomycota</taxon>
        <taxon>Pezizomycotina</taxon>
        <taxon>Sordariomycetes</taxon>
        <taxon>Sordariomycetidae</taxon>
        <taxon>Sordariales</taxon>
        <taxon>Lasiosphaeriaceae</taxon>
        <taxon>Immersiella</taxon>
    </lineage>
</organism>